<dbReference type="Proteomes" id="UP000254134">
    <property type="component" value="Unassembled WGS sequence"/>
</dbReference>
<dbReference type="EC" id="3.5.1.2" evidence="2"/>
<evidence type="ECO:0000313" key="5">
    <source>
        <dbReference type="Proteomes" id="UP000254134"/>
    </source>
</evidence>
<feature type="active site" evidence="2">
    <location>
        <position position="194"/>
    </location>
</feature>
<dbReference type="InterPro" id="IPR033949">
    <property type="entry name" value="CobQ_GATase1"/>
</dbReference>
<keyword evidence="2" id="KW-0573">Peptidoglycan synthesis</keyword>
<keyword evidence="2" id="KW-0378">Hydrolase</keyword>
<dbReference type="EMBL" id="QQZY01000002">
    <property type="protein sequence ID" value="RDI75143.1"/>
    <property type="molecule type" value="Genomic_DNA"/>
</dbReference>
<sequence>MKVRVAHLYPDYLNIYADRGNIAVLERRARLRGHTLDVTGVGPGDGLPDGGVDLFYVGGGQDREQALVAPDLAARGEAIRAAVAAGAALLAVCGGYQLLGRGYRGRDGSWLAGAALFPLETVAGETRMIGDVLIECSFAPGAPQTVAGFENHAGRTLLDPGAEPLGRVVAGFGNDGRSGYEGCRVGTAIGTYLHGPLLPRNPWLADWLLARALENAGAAAALEPLPDELERAAHAVAAQRARARGGKA</sequence>
<feature type="binding site" evidence="2">
    <location>
        <position position="127"/>
    </location>
    <ligand>
        <name>substrate</name>
    </ligand>
</feature>
<dbReference type="UniPathway" id="UPA00219"/>
<comment type="similarity">
    <text evidence="2">Belongs to the CobB/CobQ family. GatD subfamily.</text>
</comment>
<organism evidence="4 5">
    <name type="scientific">Gaiella occulta</name>
    <dbReference type="NCBI Taxonomy" id="1002870"/>
    <lineage>
        <taxon>Bacteria</taxon>
        <taxon>Bacillati</taxon>
        <taxon>Actinomycetota</taxon>
        <taxon>Thermoleophilia</taxon>
        <taxon>Gaiellales</taxon>
        <taxon>Gaiellaceae</taxon>
        <taxon>Gaiella</taxon>
    </lineage>
</organism>
<dbReference type="CDD" id="cd01750">
    <property type="entry name" value="GATase1_CobQ"/>
    <property type="match status" value="1"/>
</dbReference>
<comment type="catalytic activity">
    <reaction evidence="2">
        <text>beta-D-GlcNAc-(1-&gt;4)-Mur2Ac(oyl-L-Ala-gamma-D-Glu-L-Lys-D-Ala-D-Ala)-di-trans,octa-cis-undecaprenyl diphosphate + L-glutamine + ATP + H2O = beta-D-GlcNAc-(1-&gt;4)-Mur2Ac(oyl-L-Ala-D-isoglutaminyl-L-Lys-D-Ala-D-Ala)-di-trans,octa-cis-undecaprenyl diphosphate + L-glutamate + ADP + phosphate + H(+)</text>
        <dbReference type="Rhea" id="RHEA:57928"/>
        <dbReference type="ChEBI" id="CHEBI:15377"/>
        <dbReference type="ChEBI" id="CHEBI:15378"/>
        <dbReference type="ChEBI" id="CHEBI:29985"/>
        <dbReference type="ChEBI" id="CHEBI:30616"/>
        <dbReference type="ChEBI" id="CHEBI:43474"/>
        <dbReference type="ChEBI" id="CHEBI:58359"/>
        <dbReference type="ChEBI" id="CHEBI:60033"/>
        <dbReference type="ChEBI" id="CHEBI:62233"/>
        <dbReference type="ChEBI" id="CHEBI:456216"/>
        <dbReference type="EC" id="6.3.5.13"/>
    </reaction>
</comment>
<reference evidence="5" key="2">
    <citation type="journal article" date="2019" name="MicrobiologyOpen">
        <title>High-quality draft genome sequence of Gaiella occulta isolated from a 150 meter deep mineral water borehole and comparison with the genome sequences of other deep-branching lineages of the phylum Actinobacteria.</title>
        <authorList>
            <person name="Severino R."/>
            <person name="Froufe H.J.C."/>
            <person name="Barroso C."/>
            <person name="Albuquerque L."/>
            <person name="Lobo-da-Cunha A."/>
            <person name="da Costa M.S."/>
            <person name="Egas C."/>
        </authorList>
    </citation>
    <scope>NUCLEOTIDE SEQUENCE [LARGE SCALE GENOMIC DNA]</scope>
    <source>
        <strain evidence="5">F2-233</strain>
    </source>
</reference>
<dbReference type="HAMAP" id="MF_02213">
    <property type="entry name" value="Lipid_II_synth_GatD"/>
    <property type="match status" value="1"/>
</dbReference>
<accession>A0A7M2Z042</accession>
<name>A0A7M2Z042_9ACTN</name>
<comment type="caution">
    <text evidence="4">The sequence shown here is derived from an EMBL/GenBank/DDBJ whole genome shotgun (WGS) entry which is preliminary data.</text>
</comment>
<dbReference type="InterPro" id="IPR029062">
    <property type="entry name" value="Class_I_gatase-like"/>
</dbReference>
<dbReference type="PANTHER" id="PTHR21343">
    <property type="entry name" value="DETHIOBIOTIN SYNTHETASE"/>
    <property type="match status" value="1"/>
</dbReference>
<comment type="function">
    <text evidence="2">The lipid II isoglutaminyl synthase complex catalyzes the formation of alpha-D-isoglutamine in the cell wall lipid II stem peptide. The GatD subunit catalyzes the hydrolysis of glutamine to glutamate and ammonia. The resulting ammonia molecule is channeled to the active site of MurT.</text>
</comment>
<evidence type="ECO:0000313" key="4">
    <source>
        <dbReference type="EMBL" id="RDI75143.1"/>
    </source>
</evidence>
<dbReference type="GO" id="GO:0016740">
    <property type="term" value="F:transferase activity"/>
    <property type="evidence" value="ECO:0007669"/>
    <property type="project" value="UniProtKB-KW"/>
</dbReference>
<dbReference type="GO" id="GO:0071555">
    <property type="term" value="P:cell wall organization"/>
    <property type="evidence" value="ECO:0007669"/>
    <property type="project" value="UniProtKB-KW"/>
</dbReference>
<comment type="subunit">
    <text evidence="2">Forms a heterodimer with MurT.</text>
</comment>
<proteinExistence type="inferred from homology"/>
<dbReference type="OrthoDB" id="9782045at2"/>
<keyword evidence="2" id="KW-0133">Cell shape</keyword>
<evidence type="ECO:0000256" key="2">
    <source>
        <dbReference type="HAMAP-Rule" id="MF_02213"/>
    </source>
</evidence>
<dbReference type="InterPro" id="IPR011698">
    <property type="entry name" value="GATase_3"/>
</dbReference>
<comment type="pathway">
    <text evidence="2">Cell wall biogenesis; peptidoglycan biosynthesis.</text>
</comment>
<evidence type="ECO:0000259" key="3">
    <source>
        <dbReference type="Pfam" id="PF07685"/>
    </source>
</evidence>
<dbReference type="InterPro" id="IPR043702">
    <property type="entry name" value="Lipid_II_synth_GatD"/>
</dbReference>
<dbReference type="GO" id="GO:0004359">
    <property type="term" value="F:glutaminase activity"/>
    <property type="evidence" value="ECO:0007669"/>
    <property type="project" value="UniProtKB-UniRule"/>
</dbReference>
<dbReference type="AlphaFoldDB" id="A0A7M2Z042"/>
<keyword evidence="1 2" id="KW-0315">Glutamine amidotransferase</keyword>
<dbReference type="GO" id="GO:0009252">
    <property type="term" value="P:peptidoglycan biosynthetic process"/>
    <property type="evidence" value="ECO:0007669"/>
    <property type="project" value="UniProtKB-UniRule"/>
</dbReference>
<feature type="active site" description="Nucleophile" evidence="2">
    <location>
        <position position="93"/>
    </location>
</feature>
<dbReference type="PROSITE" id="PS51274">
    <property type="entry name" value="GATASE_COBBQ"/>
    <property type="match status" value="1"/>
</dbReference>
<dbReference type="GO" id="GO:0009236">
    <property type="term" value="P:cobalamin biosynthetic process"/>
    <property type="evidence" value="ECO:0007669"/>
    <property type="project" value="InterPro"/>
</dbReference>
<dbReference type="GO" id="GO:0140282">
    <property type="term" value="F:carbon-nitrogen ligase activity on lipid II"/>
    <property type="evidence" value="ECO:0007669"/>
    <property type="project" value="UniProtKB-UniRule"/>
</dbReference>
<dbReference type="EC" id="6.3.5.13" evidence="2"/>
<dbReference type="Gene3D" id="3.40.50.880">
    <property type="match status" value="1"/>
</dbReference>
<comment type="catalytic activity">
    <reaction evidence="2">
        <text>L-glutamine + H2O = L-glutamate + NH4(+)</text>
        <dbReference type="Rhea" id="RHEA:15889"/>
        <dbReference type="ChEBI" id="CHEBI:15377"/>
        <dbReference type="ChEBI" id="CHEBI:28938"/>
        <dbReference type="ChEBI" id="CHEBI:29985"/>
        <dbReference type="ChEBI" id="CHEBI:58359"/>
        <dbReference type="EC" id="3.5.1.2"/>
    </reaction>
</comment>
<dbReference type="Pfam" id="PF07685">
    <property type="entry name" value="GATase_3"/>
    <property type="match status" value="1"/>
</dbReference>
<dbReference type="SUPFAM" id="SSF52317">
    <property type="entry name" value="Class I glutamine amidotransferase-like"/>
    <property type="match status" value="1"/>
</dbReference>
<protein>
    <recommendedName>
        <fullName evidence="2">Lipid II isoglutaminyl synthase (glutamine-hydrolyzing) subunit GatD</fullName>
        <ecNumber evidence="2">6.3.5.13</ecNumber>
    </recommendedName>
    <alternativeName>
        <fullName evidence="2">Lipid II isoglutaminyl synthase glutaminase subunit</fullName>
        <ecNumber evidence="2">3.5.1.2</ecNumber>
    </alternativeName>
</protein>
<dbReference type="PANTHER" id="PTHR21343:SF9">
    <property type="entry name" value="LIPID II ISOGLUTAMINYL SYNTHASE (GLUTAMINE-HYDROLYZING) SUBUNIT GATD"/>
    <property type="match status" value="1"/>
</dbReference>
<keyword evidence="5" id="KW-1185">Reference proteome</keyword>
<evidence type="ECO:0000256" key="1">
    <source>
        <dbReference type="ARBA" id="ARBA00022962"/>
    </source>
</evidence>
<reference evidence="4 5" key="1">
    <citation type="submission" date="2018-07" db="EMBL/GenBank/DDBJ databases">
        <title>High-quality-draft genome sequence of Gaiella occulta.</title>
        <authorList>
            <person name="Severino R."/>
            <person name="Froufe H.J.C."/>
            <person name="Rainey F.A."/>
            <person name="Barroso C."/>
            <person name="Albuquerque L."/>
            <person name="Lobo-Da-Cunha A."/>
            <person name="Da Costa M.S."/>
            <person name="Egas C."/>
        </authorList>
    </citation>
    <scope>NUCLEOTIDE SEQUENCE [LARGE SCALE GENOMIC DNA]</scope>
    <source>
        <strain evidence="4 5">F2-233</strain>
    </source>
</reference>
<dbReference type="GO" id="GO:0008360">
    <property type="term" value="P:regulation of cell shape"/>
    <property type="evidence" value="ECO:0007669"/>
    <property type="project" value="UniProtKB-KW"/>
</dbReference>
<keyword evidence="2" id="KW-0436">Ligase</keyword>
<keyword evidence="4" id="KW-0808">Transferase</keyword>
<keyword evidence="2" id="KW-0961">Cell wall biogenesis/degradation</keyword>
<dbReference type="RefSeq" id="WP_114795377.1">
    <property type="nucleotide sequence ID" value="NZ_QQZY01000002.1"/>
</dbReference>
<feature type="domain" description="CobB/CobQ-like glutamine amidotransferase" evidence="3">
    <location>
        <begin position="4"/>
        <end position="201"/>
    </location>
</feature>
<gene>
    <name evidence="2" type="primary">gatD</name>
    <name evidence="4" type="ORF">Gocc_0941</name>
</gene>